<feature type="compositionally biased region" description="Basic and acidic residues" evidence="1">
    <location>
        <begin position="7"/>
        <end position="16"/>
    </location>
</feature>
<proteinExistence type="predicted"/>
<evidence type="ECO:0000256" key="1">
    <source>
        <dbReference type="SAM" id="MobiDB-lite"/>
    </source>
</evidence>
<reference evidence="3" key="1">
    <citation type="submission" date="2020-05" db="EMBL/GenBank/DDBJ databases">
        <title>WGS assembly of Corymbia citriodora subspecies variegata.</title>
        <authorList>
            <person name="Barry K."/>
            <person name="Hundley H."/>
            <person name="Shu S."/>
            <person name="Jenkins J."/>
            <person name="Grimwood J."/>
            <person name="Baten A."/>
        </authorList>
    </citation>
    <scope>NUCLEOTIDE SEQUENCE</scope>
    <source>
        <strain evidence="3">CV2-018</strain>
    </source>
</reference>
<comment type="caution">
    <text evidence="3">The sequence shown here is derived from an EMBL/GenBank/DDBJ whole genome shotgun (WGS) entry which is preliminary data.</text>
</comment>
<sequence>MESIQKALRDLARDVKLSTSHSPSSSSSSSSGSTRFGGEGRATGVGVALSAAEHPPVLFSRNPRGVVSLWTCSKLCAISLVAGVFLGYTLKRRVRGWVSKLLKRLKDD</sequence>
<dbReference type="Gramene" id="rna-gnl|WGS:JABURB|Cocit.L2189.1">
    <property type="protein sequence ID" value="cds-KAF7848217.1"/>
    <property type="gene ID" value="gene-BT93_L2189"/>
</dbReference>
<keyword evidence="2" id="KW-0472">Membrane</keyword>
<feature type="region of interest" description="Disordered" evidence="1">
    <location>
        <begin position="1"/>
        <end position="39"/>
    </location>
</feature>
<dbReference type="AlphaFoldDB" id="A0A8T0CKR4"/>
<dbReference type="Proteomes" id="UP000806378">
    <property type="component" value="Unassembled WGS sequence"/>
</dbReference>
<dbReference type="EMBL" id="MU090223">
    <property type="protein sequence ID" value="KAF7848217.1"/>
    <property type="molecule type" value="Genomic_DNA"/>
</dbReference>
<accession>A0A8T0CKR4</accession>
<name>A0A8T0CKR4_CORYI</name>
<organism evidence="3 4">
    <name type="scientific">Corymbia citriodora subsp. variegata</name>
    <dbReference type="NCBI Taxonomy" id="360336"/>
    <lineage>
        <taxon>Eukaryota</taxon>
        <taxon>Viridiplantae</taxon>
        <taxon>Streptophyta</taxon>
        <taxon>Embryophyta</taxon>
        <taxon>Tracheophyta</taxon>
        <taxon>Spermatophyta</taxon>
        <taxon>Magnoliopsida</taxon>
        <taxon>eudicotyledons</taxon>
        <taxon>Gunneridae</taxon>
        <taxon>Pentapetalae</taxon>
        <taxon>rosids</taxon>
        <taxon>malvids</taxon>
        <taxon>Myrtales</taxon>
        <taxon>Myrtaceae</taxon>
        <taxon>Myrtoideae</taxon>
        <taxon>Eucalypteae</taxon>
        <taxon>Corymbia</taxon>
    </lineage>
</organism>
<gene>
    <name evidence="3" type="ORF">BT93_L2189</name>
</gene>
<feature type="compositionally biased region" description="Low complexity" evidence="1">
    <location>
        <begin position="18"/>
        <end position="33"/>
    </location>
</feature>
<keyword evidence="2" id="KW-0812">Transmembrane</keyword>
<evidence type="ECO:0000256" key="2">
    <source>
        <dbReference type="SAM" id="Phobius"/>
    </source>
</evidence>
<feature type="transmembrane region" description="Helical" evidence="2">
    <location>
        <begin position="67"/>
        <end position="90"/>
    </location>
</feature>
<dbReference type="OrthoDB" id="1726667at2759"/>
<keyword evidence="2" id="KW-1133">Transmembrane helix</keyword>
<keyword evidence="4" id="KW-1185">Reference proteome</keyword>
<evidence type="ECO:0000313" key="3">
    <source>
        <dbReference type="EMBL" id="KAF7848217.1"/>
    </source>
</evidence>
<evidence type="ECO:0000313" key="4">
    <source>
        <dbReference type="Proteomes" id="UP000806378"/>
    </source>
</evidence>
<protein>
    <recommendedName>
        <fullName evidence="5">Transmembrane protein</fullName>
    </recommendedName>
</protein>
<evidence type="ECO:0008006" key="5">
    <source>
        <dbReference type="Google" id="ProtNLM"/>
    </source>
</evidence>